<evidence type="ECO:0000256" key="1">
    <source>
        <dbReference type="ARBA" id="ARBA00005495"/>
    </source>
</evidence>
<evidence type="ECO:0000313" key="6">
    <source>
        <dbReference type="EMBL" id="PAV18538.1"/>
    </source>
</evidence>
<dbReference type="InterPro" id="IPR006913">
    <property type="entry name" value="CENP-V/GFA"/>
</dbReference>
<comment type="similarity">
    <text evidence="1">Belongs to the Gfa family.</text>
</comment>
<dbReference type="Gene3D" id="3.90.1590.10">
    <property type="entry name" value="glutathione-dependent formaldehyde- activating enzyme (gfa)"/>
    <property type="match status" value="1"/>
</dbReference>
<dbReference type="InParanoid" id="A0A286UG76"/>
<dbReference type="SUPFAM" id="SSF51316">
    <property type="entry name" value="Mss4-like"/>
    <property type="match status" value="1"/>
</dbReference>
<dbReference type="GO" id="GO:0046872">
    <property type="term" value="F:metal ion binding"/>
    <property type="evidence" value="ECO:0007669"/>
    <property type="project" value="UniProtKB-KW"/>
</dbReference>
<keyword evidence="3" id="KW-0862">Zinc</keyword>
<keyword evidence="4" id="KW-0456">Lyase</keyword>
<dbReference type="GO" id="GO:0016846">
    <property type="term" value="F:carbon-sulfur lyase activity"/>
    <property type="evidence" value="ECO:0007669"/>
    <property type="project" value="InterPro"/>
</dbReference>
<dbReference type="Pfam" id="PF04828">
    <property type="entry name" value="GFA"/>
    <property type="match status" value="1"/>
</dbReference>
<dbReference type="EMBL" id="NBII01000005">
    <property type="protein sequence ID" value="PAV18538.1"/>
    <property type="molecule type" value="Genomic_DNA"/>
</dbReference>
<proteinExistence type="inferred from homology"/>
<organism evidence="6 7">
    <name type="scientific">Pyrrhoderma noxium</name>
    <dbReference type="NCBI Taxonomy" id="2282107"/>
    <lineage>
        <taxon>Eukaryota</taxon>
        <taxon>Fungi</taxon>
        <taxon>Dikarya</taxon>
        <taxon>Basidiomycota</taxon>
        <taxon>Agaricomycotina</taxon>
        <taxon>Agaricomycetes</taxon>
        <taxon>Hymenochaetales</taxon>
        <taxon>Hymenochaetaceae</taxon>
        <taxon>Pyrrhoderma</taxon>
    </lineage>
</organism>
<dbReference type="STRING" id="2282107.A0A286UG76"/>
<dbReference type="PANTHER" id="PTHR33337:SF40">
    <property type="entry name" value="CENP-V_GFA DOMAIN-CONTAINING PROTEIN-RELATED"/>
    <property type="match status" value="1"/>
</dbReference>
<dbReference type="InterPro" id="IPR011057">
    <property type="entry name" value="Mss4-like_sf"/>
</dbReference>
<evidence type="ECO:0000256" key="4">
    <source>
        <dbReference type="ARBA" id="ARBA00023239"/>
    </source>
</evidence>
<evidence type="ECO:0000256" key="2">
    <source>
        <dbReference type="ARBA" id="ARBA00022723"/>
    </source>
</evidence>
<name>A0A286UG76_9AGAM</name>
<sequence>MSSSTIYHGSCLCGRITFELQEEPKIVTCCHCWNCRKSTGVGSQQNIIFSDSELRITKGEEFRSAYEDGKQDSGLALFRHFCSKCGANLFITRRALSGVEKLPKDKEGGDEDMASVFYSAVDWRVTKNEDGGEVKEKFEVPPAIEFHVRDKLPWVELIKGAGQFHTKPETFTLTR</sequence>
<evidence type="ECO:0000256" key="3">
    <source>
        <dbReference type="ARBA" id="ARBA00022833"/>
    </source>
</evidence>
<keyword evidence="2" id="KW-0479">Metal-binding</keyword>
<evidence type="ECO:0000313" key="7">
    <source>
        <dbReference type="Proteomes" id="UP000217199"/>
    </source>
</evidence>
<evidence type="ECO:0000259" key="5">
    <source>
        <dbReference type="PROSITE" id="PS51891"/>
    </source>
</evidence>
<dbReference type="PANTHER" id="PTHR33337">
    <property type="entry name" value="GFA DOMAIN-CONTAINING PROTEIN"/>
    <property type="match status" value="1"/>
</dbReference>
<dbReference type="OrthoDB" id="9985472at2759"/>
<dbReference type="AlphaFoldDB" id="A0A286UG76"/>
<accession>A0A286UG76</accession>
<reference evidence="6 7" key="1">
    <citation type="journal article" date="2017" name="Mol. Ecol.">
        <title>Comparative and population genomic landscape of Phellinus noxius: A hypervariable fungus causing root rot in trees.</title>
        <authorList>
            <person name="Chung C.L."/>
            <person name="Lee T.J."/>
            <person name="Akiba M."/>
            <person name="Lee H.H."/>
            <person name="Kuo T.H."/>
            <person name="Liu D."/>
            <person name="Ke H.M."/>
            <person name="Yokoi T."/>
            <person name="Roa M.B."/>
            <person name="Lu M.J."/>
            <person name="Chang Y.Y."/>
            <person name="Ann P.J."/>
            <person name="Tsai J.N."/>
            <person name="Chen C.Y."/>
            <person name="Tzean S.S."/>
            <person name="Ota Y."/>
            <person name="Hattori T."/>
            <person name="Sahashi N."/>
            <person name="Liou R.F."/>
            <person name="Kikuchi T."/>
            <person name="Tsai I.J."/>
        </authorList>
    </citation>
    <scope>NUCLEOTIDE SEQUENCE [LARGE SCALE GENOMIC DNA]</scope>
    <source>
        <strain evidence="6 7">FFPRI411160</strain>
    </source>
</reference>
<comment type="caution">
    <text evidence="6">The sequence shown here is derived from an EMBL/GenBank/DDBJ whole genome shotgun (WGS) entry which is preliminary data.</text>
</comment>
<feature type="domain" description="CENP-V/GFA" evidence="5">
    <location>
        <begin position="7"/>
        <end position="124"/>
    </location>
</feature>
<dbReference type="Proteomes" id="UP000217199">
    <property type="component" value="Unassembled WGS sequence"/>
</dbReference>
<gene>
    <name evidence="6" type="ORF">PNOK_0538000</name>
</gene>
<dbReference type="PROSITE" id="PS51891">
    <property type="entry name" value="CENP_V_GFA"/>
    <property type="match status" value="1"/>
</dbReference>
<keyword evidence="7" id="KW-1185">Reference proteome</keyword>
<protein>
    <recommendedName>
        <fullName evidence="5">CENP-V/GFA domain-containing protein</fullName>
    </recommendedName>
</protein>